<sequence>MDTTNMEMIQQQLTPPPEKSSPSEKALHHDPAISQPPPVAGSCNQPSMISAISHFDQLPLELLTLIVSEVERSDLATTKSLRCVSRRCADVCTGLVFRSSTLLLRQKSINNLRSLLDKPGLCSAVTHLTIDTAEYTDTCMDTYDWEYRDEELLQSFLAVLKKLGRLRNLRSVKLKSSSECVGPQQRRHWWARNVPESIKFRADVLQSLFAGLNAEYASPKLDQLCIENLQGCGNEMLVRSKDFGAVLSRVQKLELQISTEDVDGDGSLPANLGKKELHSFFGQQLVQGWLEPVREHLTHLKLYSRDMYFGYLPKCHLPTFPALRSLILGGLSFSHEEQLTWVLTHGNTLEELVLDNCPIVIGVRIPSTLDSNNFPIEPLFNSSSTGSILAPSSFLYPARWHDYFSRFAVGLNKLRSIRCGFGDWYANAAFPKSRELGVGLWAQRYRILDDGEWRRPPFEGGSYDGVWNDPPEYPDCTDEDWIALCEVKAAIESRVGT</sequence>
<evidence type="ECO:0000256" key="1">
    <source>
        <dbReference type="SAM" id="MobiDB-lite"/>
    </source>
</evidence>
<dbReference type="PANTHER" id="PTHR42057:SF2">
    <property type="entry name" value="F-BOX DOMAIN PROTEIN (AFU_ORTHOLOGUE AFUA_4G00200)-RELATED"/>
    <property type="match status" value="1"/>
</dbReference>
<feature type="region of interest" description="Disordered" evidence="1">
    <location>
        <begin position="1"/>
        <end position="42"/>
    </location>
</feature>
<gene>
    <name evidence="2" type="ORF">D6D20_08252</name>
</gene>
<feature type="compositionally biased region" description="Polar residues" evidence="1">
    <location>
        <begin position="1"/>
        <end position="13"/>
    </location>
</feature>
<organism evidence="2 3">
    <name type="scientific">Aureobasidium pullulans</name>
    <name type="common">Black yeast</name>
    <name type="synonym">Pullularia pullulans</name>
    <dbReference type="NCBI Taxonomy" id="5580"/>
    <lineage>
        <taxon>Eukaryota</taxon>
        <taxon>Fungi</taxon>
        <taxon>Dikarya</taxon>
        <taxon>Ascomycota</taxon>
        <taxon>Pezizomycotina</taxon>
        <taxon>Dothideomycetes</taxon>
        <taxon>Dothideomycetidae</taxon>
        <taxon>Dothideales</taxon>
        <taxon>Saccotheciaceae</taxon>
        <taxon>Aureobasidium</taxon>
    </lineage>
</organism>
<proteinExistence type="predicted"/>
<feature type="compositionally biased region" description="Basic and acidic residues" evidence="1">
    <location>
        <begin position="21"/>
        <end position="31"/>
    </location>
</feature>
<evidence type="ECO:0000313" key="3">
    <source>
        <dbReference type="Proteomes" id="UP000310421"/>
    </source>
</evidence>
<protein>
    <recommendedName>
        <fullName evidence="4">F-box domain-containing protein</fullName>
    </recommendedName>
</protein>
<evidence type="ECO:0000313" key="2">
    <source>
        <dbReference type="EMBL" id="THW57074.1"/>
    </source>
</evidence>
<accession>A0A4S9YT29</accession>
<dbReference type="PANTHER" id="PTHR42057">
    <property type="entry name" value="F-BOX DOMAIN PROTEIN (AFU_ORTHOLOGUE AFUA_4G00200)"/>
    <property type="match status" value="1"/>
</dbReference>
<evidence type="ECO:0008006" key="4">
    <source>
        <dbReference type="Google" id="ProtNLM"/>
    </source>
</evidence>
<dbReference type="EMBL" id="QZAN01000129">
    <property type="protein sequence ID" value="THW57074.1"/>
    <property type="molecule type" value="Genomic_DNA"/>
</dbReference>
<reference evidence="2 3" key="1">
    <citation type="submission" date="2018-10" db="EMBL/GenBank/DDBJ databases">
        <title>Fifty Aureobasidium pullulans genomes reveal a recombining polyextremotolerant generalist.</title>
        <authorList>
            <person name="Gostincar C."/>
            <person name="Turk M."/>
            <person name="Zajc J."/>
            <person name="Gunde-Cimerman N."/>
        </authorList>
    </citation>
    <scope>NUCLEOTIDE SEQUENCE [LARGE SCALE GENOMIC DNA]</scope>
    <source>
        <strain evidence="2 3">EXF-10751</strain>
    </source>
</reference>
<name>A0A4S9YT29_AURPU</name>
<comment type="caution">
    <text evidence="2">The sequence shown here is derived from an EMBL/GenBank/DDBJ whole genome shotgun (WGS) entry which is preliminary data.</text>
</comment>
<dbReference type="AlphaFoldDB" id="A0A4S9YT29"/>
<dbReference type="Proteomes" id="UP000310421">
    <property type="component" value="Unassembled WGS sequence"/>
</dbReference>